<keyword evidence="1" id="KW-0472">Membrane</keyword>
<evidence type="ECO:0000313" key="2">
    <source>
        <dbReference type="EMBL" id="SLN00819.1"/>
    </source>
</evidence>
<dbReference type="EMBL" id="FWFF01000020">
    <property type="protein sequence ID" value="SLN00819.1"/>
    <property type="molecule type" value="Genomic_DNA"/>
</dbReference>
<evidence type="ECO:0000313" key="3">
    <source>
        <dbReference type="Proteomes" id="UP000196581"/>
    </source>
</evidence>
<evidence type="ECO:0000256" key="1">
    <source>
        <dbReference type="SAM" id="Phobius"/>
    </source>
</evidence>
<keyword evidence="1" id="KW-1133">Transmembrane helix</keyword>
<gene>
    <name evidence="2" type="ORF">FM105_13625</name>
</gene>
<name>A0A1X6XP80_9MICO</name>
<dbReference type="Proteomes" id="UP000196581">
    <property type="component" value="Unassembled WGS sequence"/>
</dbReference>
<accession>A0A1X6XP80</accession>
<dbReference type="AlphaFoldDB" id="A0A1X6XP80"/>
<sequence length="171" mass="19245">MNVGVLAFIVAAAGFVALLIGAIVVVLWLIRRSRPGRAPAPAGHETLDGVIRCVLVTTVPRSRGQHQDDNDQRRVSVLIDVESPHGRSRIVDQPERPKYLPWILRWRIFTKNPFRYGDLQLLIDDPDERRLAADAARAGGYEFRLAEPLRVLVTDTGGQGRRPRWRLADAR</sequence>
<keyword evidence="3" id="KW-1185">Reference proteome</keyword>
<protein>
    <submittedName>
        <fullName evidence="2">Uncharacterized protein</fullName>
    </submittedName>
</protein>
<dbReference type="RefSeq" id="WP_087009069.1">
    <property type="nucleotide sequence ID" value="NZ_FWFF01000020.1"/>
</dbReference>
<feature type="transmembrane region" description="Helical" evidence="1">
    <location>
        <begin position="6"/>
        <end position="30"/>
    </location>
</feature>
<organism evidence="2 3">
    <name type="scientific">Brevibacterium yomogidense</name>
    <dbReference type="NCBI Taxonomy" id="946573"/>
    <lineage>
        <taxon>Bacteria</taxon>
        <taxon>Bacillati</taxon>
        <taxon>Actinomycetota</taxon>
        <taxon>Actinomycetes</taxon>
        <taxon>Micrococcales</taxon>
        <taxon>Brevibacteriaceae</taxon>
        <taxon>Brevibacterium</taxon>
    </lineage>
</organism>
<proteinExistence type="predicted"/>
<reference evidence="3" key="1">
    <citation type="submission" date="2017-02" db="EMBL/GenBank/DDBJ databases">
        <authorList>
            <person name="Dridi B."/>
        </authorList>
    </citation>
    <scope>NUCLEOTIDE SEQUENCE [LARGE SCALE GENOMIC DNA]</scope>
    <source>
        <strain evidence="3">B Co 03.10</strain>
    </source>
</reference>
<keyword evidence="1" id="KW-0812">Transmembrane</keyword>